<feature type="region of interest" description="Disordered" evidence="6">
    <location>
        <begin position="61"/>
        <end position="95"/>
    </location>
</feature>
<evidence type="ECO:0000256" key="8">
    <source>
        <dbReference type="SAM" id="SignalP"/>
    </source>
</evidence>
<dbReference type="AlphaFoldDB" id="A0AAD2CL88"/>
<feature type="chain" id="PRO_5042061461" description="Multidrug and toxic compound extrusion protein" evidence="8">
    <location>
        <begin position="21"/>
        <end position="618"/>
    </location>
</feature>
<dbReference type="Proteomes" id="UP001295423">
    <property type="component" value="Unassembled WGS sequence"/>
</dbReference>
<feature type="transmembrane region" description="Helical" evidence="7">
    <location>
        <begin position="326"/>
        <end position="346"/>
    </location>
</feature>
<dbReference type="PANTHER" id="PTHR42893:SF46">
    <property type="entry name" value="PROTEIN DETOXIFICATION 44, CHLOROPLASTIC"/>
    <property type="match status" value="1"/>
</dbReference>
<dbReference type="GO" id="GO:0042910">
    <property type="term" value="F:xenobiotic transmembrane transporter activity"/>
    <property type="evidence" value="ECO:0007669"/>
    <property type="project" value="InterPro"/>
</dbReference>
<feature type="transmembrane region" description="Helical" evidence="7">
    <location>
        <begin position="486"/>
        <end position="508"/>
    </location>
</feature>
<evidence type="ECO:0000256" key="7">
    <source>
        <dbReference type="SAM" id="Phobius"/>
    </source>
</evidence>
<feature type="signal peptide" evidence="8">
    <location>
        <begin position="1"/>
        <end position="20"/>
    </location>
</feature>
<evidence type="ECO:0000256" key="6">
    <source>
        <dbReference type="SAM" id="MobiDB-lite"/>
    </source>
</evidence>
<dbReference type="NCBIfam" id="TIGR00797">
    <property type="entry name" value="matE"/>
    <property type="match status" value="1"/>
</dbReference>
<proteinExistence type="inferred from homology"/>
<keyword evidence="4 7" id="KW-1133">Transmembrane helix</keyword>
<sequence>MTNIFVLVCLVLGSSDVALGFGSRVLSTTRPTNLESSPVHRSLQILGTQDRKDHRQCWGQRRNEALSASSSDDEAISNNDNSTSKERTSASDGLGVEGIPDSSMDCCGSEPVDFLVPPVNATNTEFESSSDNTILGSEEEIVSTSSAIGTNDEDSSNTLKVWPCFDQLDKDLIKISLPVIGNFAINPLIGAVDLFWVNRMGNALAVAGQAAANQIFSSAFWFTSFLPSITATLVSKQHAKGDKEGTQDAVCQALFVGFFIAMIGTPLMFFNPDRALSAVLSKGAPALEYARPYLLIRSFAFLPSMFSLVGFSAFRGIMDTQTPVKISAFANIFNAILDPILIFSLAMGVPGAALATLGAEVISAIVYMTLLRKKQLIKWRKLIKLPSWKSLEPLLKGGLALQLRNLSLNLTFLAVTRVTQAIDKTGVAAAAHAMAIQTFQIGGVVLLALSTVAQTVVPNAMVERFDEKSQKKVGGMKYAKAMVNRLMSWGFVLGCVLGGAQLMLLPAIRKASPLQEVRNAAMLPAIIGSVLQVINGLVFIGEGVMIGTGSFLQLSLSTVVATAGCLWGLKVLPPKFGLGGVWLSFVVFNFLRLAGVWLHQARNGPLAKRNIDVKAATS</sequence>
<keyword evidence="5 7" id="KW-0472">Membrane</keyword>
<comment type="similarity">
    <text evidence="2">Belongs to the multi antimicrobial extrusion (MATE) (TC 2.A.66.1) family.</text>
</comment>
<evidence type="ECO:0000256" key="2">
    <source>
        <dbReference type="ARBA" id="ARBA00010199"/>
    </source>
</evidence>
<comment type="caution">
    <text evidence="9">The sequence shown here is derived from an EMBL/GenBank/DDBJ whole genome shotgun (WGS) entry which is preliminary data.</text>
</comment>
<dbReference type="Pfam" id="PF01554">
    <property type="entry name" value="MatE"/>
    <property type="match status" value="1"/>
</dbReference>
<evidence type="ECO:0000256" key="3">
    <source>
        <dbReference type="ARBA" id="ARBA00022692"/>
    </source>
</evidence>
<evidence type="ECO:0000313" key="10">
    <source>
        <dbReference type="Proteomes" id="UP001295423"/>
    </source>
</evidence>
<evidence type="ECO:0000256" key="5">
    <source>
        <dbReference type="ARBA" id="ARBA00023136"/>
    </source>
</evidence>
<evidence type="ECO:0008006" key="11">
    <source>
        <dbReference type="Google" id="ProtNLM"/>
    </source>
</evidence>
<evidence type="ECO:0000256" key="1">
    <source>
        <dbReference type="ARBA" id="ARBA00004141"/>
    </source>
</evidence>
<dbReference type="InterPro" id="IPR044644">
    <property type="entry name" value="DinF-like"/>
</dbReference>
<feature type="transmembrane region" description="Helical" evidence="7">
    <location>
        <begin position="520"/>
        <end position="539"/>
    </location>
</feature>
<feature type="transmembrane region" description="Helical" evidence="7">
    <location>
        <begin position="352"/>
        <end position="371"/>
    </location>
</feature>
<keyword evidence="10" id="KW-1185">Reference proteome</keyword>
<dbReference type="GO" id="GO:0015297">
    <property type="term" value="F:antiporter activity"/>
    <property type="evidence" value="ECO:0007669"/>
    <property type="project" value="InterPro"/>
</dbReference>
<feature type="compositionally biased region" description="Low complexity" evidence="6">
    <location>
        <begin position="65"/>
        <end position="82"/>
    </location>
</feature>
<feature type="transmembrane region" description="Helical" evidence="7">
    <location>
        <begin position="249"/>
        <end position="270"/>
    </location>
</feature>
<feature type="transmembrane region" description="Helical" evidence="7">
    <location>
        <begin position="581"/>
        <end position="599"/>
    </location>
</feature>
<feature type="transmembrane region" description="Helical" evidence="7">
    <location>
        <begin position="290"/>
        <end position="314"/>
    </location>
</feature>
<organism evidence="9 10">
    <name type="scientific">Cylindrotheca closterium</name>
    <dbReference type="NCBI Taxonomy" id="2856"/>
    <lineage>
        <taxon>Eukaryota</taxon>
        <taxon>Sar</taxon>
        <taxon>Stramenopiles</taxon>
        <taxon>Ochrophyta</taxon>
        <taxon>Bacillariophyta</taxon>
        <taxon>Bacillariophyceae</taxon>
        <taxon>Bacillariophycidae</taxon>
        <taxon>Bacillariales</taxon>
        <taxon>Bacillariaceae</taxon>
        <taxon>Cylindrotheca</taxon>
    </lineage>
</organism>
<reference evidence="9" key="1">
    <citation type="submission" date="2023-08" db="EMBL/GenBank/DDBJ databases">
        <authorList>
            <person name="Audoor S."/>
            <person name="Bilcke G."/>
        </authorList>
    </citation>
    <scope>NUCLEOTIDE SEQUENCE</scope>
</reference>
<feature type="transmembrane region" description="Helical" evidence="7">
    <location>
        <begin position="219"/>
        <end position="237"/>
    </location>
</feature>
<accession>A0AAD2CL88</accession>
<feature type="transmembrane region" description="Helical" evidence="7">
    <location>
        <begin position="551"/>
        <end position="569"/>
    </location>
</feature>
<dbReference type="InterPro" id="IPR002528">
    <property type="entry name" value="MATE_fam"/>
</dbReference>
<name>A0AAD2CL88_9STRA</name>
<comment type="subcellular location">
    <subcellularLocation>
        <location evidence="1">Membrane</location>
        <topology evidence="1">Multi-pass membrane protein</topology>
    </subcellularLocation>
</comment>
<keyword evidence="3 7" id="KW-0812">Transmembrane</keyword>
<keyword evidence="8" id="KW-0732">Signal</keyword>
<evidence type="ECO:0000256" key="4">
    <source>
        <dbReference type="ARBA" id="ARBA00022989"/>
    </source>
</evidence>
<dbReference type="PANTHER" id="PTHR42893">
    <property type="entry name" value="PROTEIN DETOXIFICATION 44, CHLOROPLASTIC-RELATED"/>
    <property type="match status" value="1"/>
</dbReference>
<dbReference type="GO" id="GO:0016020">
    <property type="term" value="C:membrane"/>
    <property type="evidence" value="ECO:0007669"/>
    <property type="project" value="UniProtKB-SubCell"/>
</dbReference>
<evidence type="ECO:0000313" key="9">
    <source>
        <dbReference type="EMBL" id="CAJ1936441.1"/>
    </source>
</evidence>
<dbReference type="EMBL" id="CAKOGP040000557">
    <property type="protein sequence ID" value="CAJ1936441.1"/>
    <property type="molecule type" value="Genomic_DNA"/>
</dbReference>
<gene>
    <name evidence="9" type="ORF">CYCCA115_LOCUS5193</name>
</gene>
<protein>
    <recommendedName>
        <fullName evidence="11">Multidrug and toxic compound extrusion protein</fullName>
    </recommendedName>
</protein>